<keyword evidence="2 4" id="KW-0479">Metal-binding</keyword>
<gene>
    <name evidence="7" type="ORF">GCM10010918_16070</name>
</gene>
<evidence type="ECO:0000256" key="1">
    <source>
        <dbReference type="ARBA" id="ARBA00022617"/>
    </source>
</evidence>
<keyword evidence="3 4" id="KW-0408">Iron</keyword>
<protein>
    <recommendedName>
        <fullName evidence="6">Cytochrome c domain-containing protein</fullName>
    </recommendedName>
</protein>
<evidence type="ECO:0000259" key="6">
    <source>
        <dbReference type="PROSITE" id="PS51007"/>
    </source>
</evidence>
<dbReference type="PROSITE" id="PS51007">
    <property type="entry name" value="CYTC"/>
    <property type="match status" value="1"/>
</dbReference>
<feature type="chain" id="PRO_5038406285" description="Cytochrome c domain-containing protein" evidence="5">
    <location>
        <begin position="26"/>
        <end position="120"/>
    </location>
</feature>
<name>A0A917GZX1_9BACL</name>
<dbReference type="PANTHER" id="PTHR33751">
    <property type="entry name" value="CBB3-TYPE CYTOCHROME C OXIDASE SUBUNIT FIXP"/>
    <property type="match status" value="1"/>
</dbReference>
<evidence type="ECO:0000256" key="3">
    <source>
        <dbReference type="ARBA" id="ARBA00023004"/>
    </source>
</evidence>
<reference evidence="7 8" key="1">
    <citation type="journal article" date="2014" name="Int. J. Syst. Evol. Microbiol.">
        <title>Complete genome sequence of Corynebacterium casei LMG S-19264T (=DSM 44701T), isolated from a smear-ripened cheese.</title>
        <authorList>
            <consortium name="US DOE Joint Genome Institute (JGI-PGF)"/>
            <person name="Walter F."/>
            <person name="Albersmeier A."/>
            <person name="Kalinowski J."/>
            <person name="Ruckert C."/>
        </authorList>
    </citation>
    <scope>NUCLEOTIDE SEQUENCE [LARGE SCALE GENOMIC DNA]</scope>
    <source>
        <strain evidence="7 8">CGMCC 1.15286</strain>
    </source>
</reference>
<evidence type="ECO:0000256" key="2">
    <source>
        <dbReference type="ARBA" id="ARBA00022723"/>
    </source>
</evidence>
<dbReference type="InterPro" id="IPR050597">
    <property type="entry name" value="Cytochrome_c_Oxidase_Subunit"/>
</dbReference>
<dbReference type="SUPFAM" id="SSF46626">
    <property type="entry name" value="Cytochrome c"/>
    <property type="match status" value="1"/>
</dbReference>
<comment type="caution">
    <text evidence="7">The sequence shown here is derived from an EMBL/GenBank/DDBJ whole genome shotgun (WGS) entry which is preliminary data.</text>
</comment>
<proteinExistence type="predicted"/>
<evidence type="ECO:0000256" key="5">
    <source>
        <dbReference type="SAM" id="SignalP"/>
    </source>
</evidence>
<evidence type="ECO:0000256" key="4">
    <source>
        <dbReference type="PROSITE-ProRule" id="PRU00433"/>
    </source>
</evidence>
<keyword evidence="1 4" id="KW-0349">Heme</keyword>
<dbReference type="PROSITE" id="PS51257">
    <property type="entry name" value="PROKAR_LIPOPROTEIN"/>
    <property type="match status" value="1"/>
</dbReference>
<evidence type="ECO:0000313" key="8">
    <source>
        <dbReference type="Proteomes" id="UP000600247"/>
    </source>
</evidence>
<organism evidence="7 8">
    <name type="scientific">Paenibacillus radicis</name>
    <name type="common">ex Gao et al. 2016</name>
    <dbReference type="NCBI Taxonomy" id="1737354"/>
    <lineage>
        <taxon>Bacteria</taxon>
        <taxon>Bacillati</taxon>
        <taxon>Bacillota</taxon>
        <taxon>Bacilli</taxon>
        <taxon>Bacillales</taxon>
        <taxon>Paenibacillaceae</taxon>
        <taxon>Paenibacillus</taxon>
    </lineage>
</organism>
<dbReference type="Gene3D" id="1.10.760.10">
    <property type="entry name" value="Cytochrome c-like domain"/>
    <property type="match status" value="1"/>
</dbReference>
<accession>A0A917GZX1</accession>
<dbReference type="PANTHER" id="PTHR33751:SF1">
    <property type="entry name" value="CBB3-TYPE CYTOCHROME C OXIDASE SUBUNIT FIXP"/>
    <property type="match status" value="1"/>
</dbReference>
<dbReference type="GO" id="GO:0020037">
    <property type="term" value="F:heme binding"/>
    <property type="evidence" value="ECO:0007669"/>
    <property type="project" value="InterPro"/>
</dbReference>
<dbReference type="Proteomes" id="UP000600247">
    <property type="component" value="Unassembled WGS sequence"/>
</dbReference>
<sequence>MKFNKLLKNLSIMAVISLIVFLAGCGSSSGSGSAAKTHMDAAGDTAAVYKANCVSCHGSDLQGRIGDATNLQKVGARMNEIDIRKQIEEGSPNNGTMKGYKDRLTEEQIAGLVAWLAAKK</sequence>
<keyword evidence="5" id="KW-0732">Signal</keyword>
<feature type="domain" description="Cytochrome c" evidence="6">
    <location>
        <begin position="40"/>
        <end position="120"/>
    </location>
</feature>
<dbReference type="InterPro" id="IPR009056">
    <property type="entry name" value="Cyt_c-like_dom"/>
</dbReference>
<dbReference type="AlphaFoldDB" id="A0A917GZX1"/>
<evidence type="ECO:0000313" key="7">
    <source>
        <dbReference type="EMBL" id="GGG63009.1"/>
    </source>
</evidence>
<keyword evidence="8" id="KW-1185">Reference proteome</keyword>
<dbReference type="InterPro" id="IPR036909">
    <property type="entry name" value="Cyt_c-like_dom_sf"/>
</dbReference>
<feature type="signal peptide" evidence="5">
    <location>
        <begin position="1"/>
        <end position="25"/>
    </location>
</feature>
<dbReference type="RefSeq" id="WP_229692043.1">
    <property type="nucleotide sequence ID" value="NZ_BMHY01000002.1"/>
</dbReference>
<dbReference type="EMBL" id="BMHY01000002">
    <property type="protein sequence ID" value="GGG63009.1"/>
    <property type="molecule type" value="Genomic_DNA"/>
</dbReference>
<dbReference type="Pfam" id="PF13442">
    <property type="entry name" value="Cytochrome_CBB3"/>
    <property type="match status" value="1"/>
</dbReference>
<dbReference type="GO" id="GO:0046872">
    <property type="term" value="F:metal ion binding"/>
    <property type="evidence" value="ECO:0007669"/>
    <property type="project" value="UniProtKB-KW"/>
</dbReference>
<dbReference type="GO" id="GO:0009055">
    <property type="term" value="F:electron transfer activity"/>
    <property type="evidence" value="ECO:0007669"/>
    <property type="project" value="InterPro"/>
</dbReference>